<reference evidence="2" key="1">
    <citation type="journal article" date="2019" name="Int. J. Syst. Evol. Microbiol.">
        <title>The Global Catalogue of Microorganisms (GCM) 10K type strain sequencing project: providing services to taxonomists for standard genome sequencing and annotation.</title>
        <authorList>
            <consortium name="The Broad Institute Genomics Platform"/>
            <consortium name="The Broad Institute Genome Sequencing Center for Infectious Disease"/>
            <person name="Wu L."/>
            <person name="Ma J."/>
        </authorList>
    </citation>
    <scope>NUCLEOTIDE SEQUENCE [LARGE SCALE GENOMIC DNA]</scope>
    <source>
        <strain evidence="2">TBRC 5832</strain>
    </source>
</reference>
<dbReference type="RefSeq" id="WP_378067571.1">
    <property type="nucleotide sequence ID" value="NZ_JBHSBL010000015.1"/>
</dbReference>
<protein>
    <submittedName>
        <fullName evidence="1">GrpB family protein</fullName>
    </submittedName>
</protein>
<proteinExistence type="predicted"/>
<accession>A0ABV8IRI6</accession>
<evidence type="ECO:0000313" key="1">
    <source>
        <dbReference type="EMBL" id="MFC4066606.1"/>
    </source>
</evidence>
<evidence type="ECO:0000313" key="2">
    <source>
        <dbReference type="Proteomes" id="UP001595867"/>
    </source>
</evidence>
<dbReference type="PANTHER" id="PTHR34822">
    <property type="entry name" value="GRPB DOMAIN PROTEIN (AFU_ORTHOLOGUE AFUA_1G01530)"/>
    <property type="match status" value="1"/>
</dbReference>
<gene>
    <name evidence="1" type="ORF">ACFO0C_16845</name>
</gene>
<dbReference type="Pfam" id="PF04229">
    <property type="entry name" value="GrpB"/>
    <property type="match status" value="1"/>
</dbReference>
<organism evidence="1 2">
    <name type="scientific">Actinoplanes subglobosus</name>
    <dbReference type="NCBI Taxonomy" id="1547892"/>
    <lineage>
        <taxon>Bacteria</taxon>
        <taxon>Bacillati</taxon>
        <taxon>Actinomycetota</taxon>
        <taxon>Actinomycetes</taxon>
        <taxon>Micromonosporales</taxon>
        <taxon>Micromonosporaceae</taxon>
        <taxon>Actinoplanes</taxon>
    </lineage>
</organism>
<dbReference type="Proteomes" id="UP001595867">
    <property type="component" value="Unassembled WGS sequence"/>
</dbReference>
<comment type="caution">
    <text evidence="1">The sequence shown here is derived from an EMBL/GenBank/DDBJ whole genome shotgun (WGS) entry which is preliminary data.</text>
</comment>
<dbReference type="PANTHER" id="PTHR34822:SF1">
    <property type="entry name" value="GRPB FAMILY PROTEIN"/>
    <property type="match status" value="1"/>
</dbReference>
<name>A0ABV8IRI6_9ACTN</name>
<dbReference type="EMBL" id="JBHSBL010000015">
    <property type="protein sequence ID" value="MFC4066606.1"/>
    <property type="molecule type" value="Genomic_DNA"/>
</dbReference>
<dbReference type="SUPFAM" id="SSF81301">
    <property type="entry name" value="Nucleotidyltransferase"/>
    <property type="match status" value="1"/>
</dbReference>
<dbReference type="InterPro" id="IPR043519">
    <property type="entry name" value="NT_sf"/>
</dbReference>
<dbReference type="Gene3D" id="3.30.460.10">
    <property type="entry name" value="Beta Polymerase, domain 2"/>
    <property type="match status" value="1"/>
</dbReference>
<dbReference type="InterPro" id="IPR007344">
    <property type="entry name" value="GrpB/CoaE"/>
</dbReference>
<keyword evidence="2" id="KW-1185">Reference proteome</keyword>
<sequence length="181" mass="19934">MVVNGTPIEVVDYDPAWPGMAAEAIAELWTVLHGVVSAIEHIGSTAVPGLAAKPTIDLMAAAADLAEVEGREGSLADHGYRRHSNAMTDRLLYVRFAGRRRTHILHMVAADTWPTRNQRILRDYLRAHPAEAERYARLKRDVADAGTHPADYARAKTALIQELTDRARAARGLPSVPVWEK</sequence>